<dbReference type="PROSITE" id="PS51277">
    <property type="entry name" value="BURP"/>
    <property type="match status" value="1"/>
</dbReference>
<keyword evidence="5" id="KW-1185">Reference proteome</keyword>
<dbReference type="SUPFAM" id="SSF50249">
    <property type="entry name" value="Nucleic acid-binding proteins"/>
    <property type="match status" value="1"/>
</dbReference>
<dbReference type="InterPro" id="IPR048970">
    <property type="entry name" value="OB_Ssb-like"/>
</dbReference>
<dbReference type="Pfam" id="PF03181">
    <property type="entry name" value="BURP"/>
    <property type="match status" value="1"/>
</dbReference>
<feature type="domain" description="BURP" evidence="3">
    <location>
        <begin position="74"/>
        <end position="211"/>
    </location>
</feature>
<dbReference type="Pfam" id="PF21473">
    <property type="entry name" value="OB_Ssb-like"/>
    <property type="match status" value="1"/>
</dbReference>
<keyword evidence="1" id="KW-0732">Signal</keyword>
<dbReference type="PANTHER" id="PTHR31458">
    <property type="entry name" value="POLYGALACTURONASE 1 BETA-LIKE PROTEIN 2"/>
    <property type="match status" value="1"/>
</dbReference>
<dbReference type="InterPro" id="IPR051897">
    <property type="entry name" value="PG-associated_BURP"/>
</dbReference>
<keyword evidence="2" id="KW-0325">Glycoprotein</keyword>
<dbReference type="InterPro" id="IPR004873">
    <property type="entry name" value="BURP_dom"/>
</dbReference>
<dbReference type="OrthoDB" id="2274046at2759"/>
<dbReference type="InterPro" id="IPR012340">
    <property type="entry name" value="NA-bd_OB-fold"/>
</dbReference>
<evidence type="ECO:0000259" key="3">
    <source>
        <dbReference type="PROSITE" id="PS51277"/>
    </source>
</evidence>
<proteinExistence type="predicted"/>
<comment type="caution">
    <text evidence="4">The sequence shown here is derived from an EMBL/GenBank/DDBJ whole genome shotgun (WGS) entry which is preliminary data.</text>
</comment>
<evidence type="ECO:0000256" key="1">
    <source>
        <dbReference type="ARBA" id="ARBA00022729"/>
    </source>
</evidence>
<dbReference type="Gene3D" id="2.40.50.140">
    <property type="entry name" value="Nucleic acid-binding proteins"/>
    <property type="match status" value="1"/>
</dbReference>
<dbReference type="Proteomes" id="UP001141806">
    <property type="component" value="Unassembled WGS sequence"/>
</dbReference>
<sequence>MAKASPKLDEVNTKSSTAAKAGFKIYGVNNTFTDDNKTGITFASYKNNSPKSETESETKAAAQSKNRWVEPGKFFRESMLKQATIKPTPDIKDKMPKRSFLPRLIASKLPFSSSRIPELKQIFHASKNSTMEKILQNTLKECERAPSPVDLMKPDSTVILRNAKIDMFKGSMRLAVDKWGRVEVTEPASFTVKEDNNLSLVEYELVNVVEE</sequence>
<protein>
    <recommendedName>
        <fullName evidence="3">BURP domain-containing protein</fullName>
    </recommendedName>
</protein>
<reference evidence="4" key="1">
    <citation type="journal article" date="2023" name="Plant J.">
        <title>The genome of the king protea, Protea cynaroides.</title>
        <authorList>
            <person name="Chang J."/>
            <person name="Duong T.A."/>
            <person name="Schoeman C."/>
            <person name="Ma X."/>
            <person name="Roodt D."/>
            <person name="Barker N."/>
            <person name="Li Z."/>
            <person name="Van de Peer Y."/>
            <person name="Mizrachi E."/>
        </authorList>
    </citation>
    <scope>NUCLEOTIDE SEQUENCE</scope>
    <source>
        <tissue evidence="4">Young leaves</tissue>
    </source>
</reference>
<evidence type="ECO:0000313" key="4">
    <source>
        <dbReference type="EMBL" id="KAJ4972896.1"/>
    </source>
</evidence>
<gene>
    <name evidence="4" type="ORF">NE237_006070</name>
</gene>
<accession>A0A9Q0KLU8</accession>
<evidence type="ECO:0000256" key="2">
    <source>
        <dbReference type="ARBA" id="ARBA00023180"/>
    </source>
</evidence>
<dbReference type="PANTHER" id="PTHR31458:SF2">
    <property type="entry name" value="POLYGALACTURONASE 1 BETA-LIKE PROTEIN 2"/>
    <property type="match status" value="1"/>
</dbReference>
<organism evidence="4 5">
    <name type="scientific">Protea cynaroides</name>
    <dbReference type="NCBI Taxonomy" id="273540"/>
    <lineage>
        <taxon>Eukaryota</taxon>
        <taxon>Viridiplantae</taxon>
        <taxon>Streptophyta</taxon>
        <taxon>Embryophyta</taxon>
        <taxon>Tracheophyta</taxon>
        <taxon>Spermatophyta</taxon>
        <taxon>Magnoliopsida</taxon>
        <taxon>Proteales</taxon>
        <taxon>Proteaceae</taxon>
        <taxon>Protea</taxon>
    </lineage>
</organism>
<dbReference type="SMART" id="SM01045">
    <property type="entry name" value="BURP"/>
    <property type="match status" value="1"/>
</dbReference>
<evidence type="ECO:0000313" key="5">
    <source>
        <dbReference type="Proteomes" id="UP001141806"/>
    </source>
</evidence>
<dbReference type="EMBL" id="JAMYWD010000004">
    <property type="protein sequence ID" value="KAJ4972896.1"/>
    <property type="molecule type" value="Genomic_DNA"/>
</dbReference>
<name>A0A9Q0KLU8_9MAGN</name>
<dbReference type="AlphaFoldDB" id="A0A9Q0KLU8"/>